<dbReference type="Pfam" id="PF04877">
    <property type="entry name" value="Harpin"/>
    <property type="match status" value="1"/>
</dbReference>
<sequence length="304" mass="31204">MSTVMNSMIPNQLPRMDIESLMLTGSKETQSKPSLEDVIKQLLQELTKSGSLDESSPLGKMLAQHMQEKGIQGSGPEDLKKGLESLISDKLGPNFGAADSAGLNGGSQQDLMSKVLNGLAKSSLDDLLSKQGEGTTFSQSDMPMLEKIAEFMDKFPKDFPPPDSGSWKNELKEDNYLSEQETGDFRAALDKLGSQLQANASEGSQGLGQGGGGGGLGDPAGLGNQSSPGGVQGGSVDELAKLLSALIEKGLEATLAEGGNGGGVGNGQPQGAGQHTLNSSAAETANALVQALLQGGGLQTQASS</sequence>
<gene>
    <name evidence="5" type="ORF">SAMN05216409_107142</name>
</gene>
<dbReference type="AlphaFoldDB" id="A0A9X8MD95"/>
<dbReference type="Proteomes" id="UP000183210">
    <property type="component" value="Unassembled WGS sequence"/>
</dbReference>
<keyword evidence="2" id="KW-0964">Secreted</keyword>
<keyword evidence="3" id="KW-0928">Hypersensitive response elicitation</keyword>
<comment type="subcellular location">
    <subcellularLocation>
        <location evidence="1">Secreted</location>
    </subcellularLocation>
</comment>
<organism evidence="5 6">
    <name type="scientific">Pseudomonas lutea</name>
    <dbReference type="NCBI Taxonomy" id="243924"/>
    <lineage>
        <taxon>Bacteria</taxon>
        <taxon>Pseudomonadati</taxon>
        <taxon>Pseudomonadota</taxon>
        <taxon>Gammaproteobacteria</taxon>
        <taxon>Pseudomonadales</taxon>
        <taxon>Pseudomonadaceae</taxon>
        <taxon>Pseudomonas</taxon>
    </lineage>
</organism>
<dbReference type="InterPro" id="IPR006961">
    <property type="entry name" value="HrpN/Z"/>
</dbReference>
<feature type="compositionally biased region" description="Gly residues" evidence="4">
    <location>
        <begin position="205"/>
        <end position="220"/>
    </location>
</feature>
<dbReference type="EMBL" id="FOEV01000007">
    <property type="protein sequence ID" value="SEQ64375.1"/>
    <property type="molecule type" value="Genomic_DNA"/>
</dbReference>
<proteinExistence type="predicted"/>
<evidence type="ECO:0000256" key="3">
    <source>
        <dbReference type="ARBA" id="ARBA00022978"/>
    </source>
</evidence>
<accession>A0A9X8MD95</accession>
<evidence type="ECO:0000256" key="1">
    <source>
        <dbReference type="ARBA" id="ARBA00004613"/>
    </source>
</evidence>
<protein>
    <submittedName>
        <fullName evidence="5">HrpZ protein</fullName>
    </submittedName>
</protein>
<feature type="region of interest" description="Disordered" evidence="4">
    <location>
        <begin position="197"/>
        <end position="235"/>
    </location>
</feature>
<name>A0A9X8MD95_9PSED</name>
<evidence type="ECO:0000256" key="4">
    <source>
        <dbReference type="SAM" id="MobiDB-lite"/>
    </source>
</evidence>
<feature type="region of interest" description="Disordered" evidence="4">
    <location>
        <begin position="255"/>
        <end position="279"/>
    </location>
</feature>
<feature type="compositionally biased region" description="Gly residues" evidence="4">
    <location>
        <begin position="258"/>
        <end position="270"/>
    </location>
</feature>
<evidence type="ECO:0000313" key="6">
    <source>
        <dbReference type="Proteomes" id="UP000183210"/>
    </source>
</evidence>
<feature type="region of interest" description="Disordered" evidence="4">
    <location>
        <begin position="156"/>
        <end position="184"/>
    </location>
</feature>
<evidence type="ECO:0000313" key="5">
    <source>
        <dbReference type="EMBL" id="SEQ64375.1"/>
    </source>
</evidence>
<reference evidence="5 6" key="1">
    <citation type="submission" date="2016-10" db="EMBL/GenBank/DDBJ databases">
        <authorList>
            <person name="Varghese N."/>
            <person name="Submissions S."/>
        </authorList>
    </citation>
    <scope>NUCLEOTIDE SEQUENCE [LARGE SCALE GENOMIC DNA]</scope>
    <source>
        <strain evidence="5 6">LMG 21974</strain>
    </source>
</reference>
<comment type="caution">
    <text evidence="5">The sequence shown here is derived from an EMBL/GenBank/DDBJ whole genome shotgun (WGS) entry which is preliminary data.</text>
</comment>
<dbReference type="GO" id="GO:0052040">
    <property type="term" value="P:symbiont-mediated perturbation of host programmed cell death"/>
    <property type="evidence" value="ECO:0007669"/>
    <property type="project" value="UniProtKB-KW"/>
</dbReference>
<evidence type="ECO:0000256" key="2">
    <source>
        <dbReference type="ARBA" id="ARBA00022525"/>
    </source>
</evidence>
<dbReference type="GO" id="GO:0005576">
    <property type="term" value="C:extracellular region"/>
    <property type="evidence" value="ECO:0007669"/>
    <property type="project" value="UniProtKB-SubCell"/>
</dbReference>